<dbReference type="SUPFAM" id="SSF100950">
    <property type="entry name" value="NagB/RpiA/CoA transferase-like"/>
    <property type="match status" value="1"/>
</dbReference>
<evidence type="ECO:0000256" key="2">
    <source>
        <dbReference type="ARBA" id="ARBA00022741"/>
    </source>
</evidence>
<accession>A0ABU8XT31</accession>
<keyword evidence="5" id="KW-0436">Ligase</keyword>
<dbReference type="NCBIfam" id="TIGR02727">
    <property type="entry name" value="MTHFS_bact"/>
    <property type="match status" value="1"/>
</dbReference>
<evidence type="ECO:0000256" key="1">
    <source>
        <dbReference type="ARBA" id="ARBA00010638"/>
    </source>
</evidence>
<dbReference type="GO" id="GO:0030272">
    <property type="term" value="F:5-formyltetrahydrofolate cyclo-ligase activity"/>
    <property type="evidence" value="ECO:0007669"/>
    <property type="project" value="UniProtKB-EC"/>
</dbReference>
<dbReference type="RefSeq" id="WP_418160207.1">
    <property type="nucleotide sequence ID" value="NZ_JBBLZC010000014.1"/>
</dbReference>
<reference evidence="5 6" key="1">
    <citation type="submission" date="2024-01" db="EMBL/GenBank/DDBJ databases">
        <title>Multi-omics insights into the function and evolution of sodium benzoate biodegradation pathways in Benzoatithermus flavus gen. nov., sp. nov. from hot spring.</title>
        <authorList>
            <person name="Hu C.-J."/>
            <person name="Li W.-J."/>
        </authorList>
    </citation>
    <scope>NUCLEOTIDE SEQUENCE [LARGE SCALE GENOMIC DNA]</scope>
    <source>
        <strain evidence="5 6">SYSU G07066</strain>
    </source>
</reference>
<proteinExistence type="inferred from homology"/>
<dbReference type="PIRSF" id="PIRSF006806">
    <property type="entry name" value="FTHF_cligase"/>
    <property type="match status" value="1"/>
</dbReference>
<keyword evidence="4" id="KW-0479">Metal-binding</keyword>
<keyword evidence="6" id="KW-1185">Reference proteome</keyword>
<keyword evidence="4" id="KW-0460">Magnesium</keyword>
<evidence type="ECO:0000313" key="5">
    <source>
        <dbReference type="EMBL" id="MEK0084357.1"/>
    </source>
</evidence>
<dbReference type="Pfam" id="PF01812">
    <property type="entry name" value="5-FTHF_cyc-lig"/>
    <property type="match status" value="1"/>
</dbReference>
<comment type="caution">
    <text evidence="5">The sequence shown here is derived from an EMBL/GenBank/DDBJ whole genome shotgun (WGS) entry which is preliminary data.</text>
</comment>
<dbReference type="InterPro" id="IPR024185">
    <property type="entry name" value="FTHF_cligase-like_sf"/>
</dbReference>
<comment type="cofactor">
    <cofactor evidence="4">
        <name>Mg(2+)</name>
        <dbReference type="ChEBI" id="CHEBI:18420"/>
    </cofactor>
</comment>
<comment type="similarity">
    <text evidence="1 4">Belongs to the 5-formyltetrahydrofolate cyclo-ligase family.</text>
</comment>
<keyword evidence="3 4" id="KW-0067">ATP-binding</keyword>
<protein>
    <recommendedName>
        <fullName evidence="4">5-formyltetrahydrofolate cyclo-ligase</fullName>
        <ecNumber evidence="4">6.3.3.2</ecNumber>
    </recommendedName>
</protein>
<dbReference type="Gene3D" id="3.40.50.10420">
    <property type="entry name" value="NagB/RpiA/CoA transferase-like"/>
    <property type="match status" value="1"/>
</dbReference>
<organism evidence="5 6">
    <name type="scientific">Benzoatithermus flavus</name>
    <dbReference type="NCBI Taxonomy" id="3108223"/>
    <lineage>
        <taxon>Bacteria</taxon>
        <taxon>Pseudomonadati</taxon>
        <taxon>Pseudomonadota</taxon>
        <taxon>Alphaproteobacteria</taxon>
        <taxon>Geminicoccales</taxon>
        <taxon>Geminicoccaceae</taxon>
        <taxon>Benzoatithermus</taxon>
    </lineage>
</organism>
<sequence>MADPDGVALDERKWALRREMRARRTTLTDAERAAASRAVAWHVLRHLPCRERPRISLFWPLAEEIDTRPLLHILYALGAEPLLPRMQGKGRPLVFHRWSPDLPLVQGPFGVMEPPPELPPVLPEIVLAPLLAFDRRGHRLGYGAGFYDRTFDAVEAAGGAPLRVGLCFACQEVTEVPVDETDVPLDLVVTEEGPVVLRPTSGLS</sequence>
<comment type="catalytic activity">
    <reaction evidence="4">
        <text>(6S)-5-formyl-5,6,7,8-tetrahydrofolate + ATP = (6R)-5,10-methenyltetrahydrofolate + ADP + phosphate</text>
        <dbReference type="Rhea" id="RHEA:10488"/>
        <dbReference type="ChEBI" id="CHEBI:30616"/>
        <dbReference type="ChEBI" id="CHEBI:43474"/>
        <dbReference type="ChEBI" id="CHEBI:57455"/>
        <dbReference type="ChEBI" id="CHEBI:57457"/>
        <dbReference type="ChEBI" id="CHEBI:456216"/>
        <dbReference type="EC" id="6.3.3.2"/>
    </reaction>
</comment>
<keyword evidence="2 4" id="KW-0547">Nucleotide-binding</keyword>
<evidence type="ECO:0000256" key="4">
    <source>
        <dbReference type="RuleBase" id="RU361279"/>
    </source>
</evidence>
<name>A0ABU8XT31_9PROT</name>
<evidence type="ECO:0000313" key="6">
    <source>
        <dbReference type="Proteomes" id="UP001375743"/>
    </source>
</evidence>
<dbReference type="PANTHER" id="PTHR23407">
    <property type="entry name" value="ATPASE INHIBITOR/5-FORMYLTETRAHYDROFOLATE CYCLO-LIGASE"/>
    <property type="match status" value="1"/>
</dbReference>
<dbReference type="PANTHER" id="PTHR23407:SF1">
    <property type="entry name" value="5-FORMYLTETRAHYDROFOLATE CYCLO-LIGASE"/>
    <property type="match status" value="1"/>
</dbReference>
<dbReference type="Proteomes" id="UP001375743">
    <property type="component" value="Unassembled WGS sequence"/>
</dbReference>
<dbReference type="InterPro" id="IPR002698">
    <property type="entry name" value="FTHF_cligase"/>
</dbReference>
<evidence type="ECO:0000256" key="3">
    <source>
        <dbReference type="ARBA" id="ARBA00022840"/>
    </source>
</evidence>
<dbReference type="EC" id="6.3.3.2" evidence="4"/>
<dbReference type="EMBL" id="JBBLZC010000014">
    <property type="protein sequence ID" value="MEK0084357.1"/>
    <property type="molecule type" value="Genomic_DNA"/>
</dbReference>
<dbReference type="InterPro" id="IPR037171">
    <property type="entry name" value="NagB/RpiA_transferase-like"/>
</dbReference>
<gene>
    <name evidence="5" type="ORF">U1T56_14460</name>
</gene>